<comment type="caution">
    <text evidence="1">The sequence shown here is derived from an EMBL/GenBank/DDBJ whole genome shotgun (WGS) entry which is preliminary data.</text>
</comment>
<dbReference type="STRING" id="734.B0187_00775"/>
<dbReference type="OrthoDB" id="9803716at2"/>
<keyword evidence="2" id="KW-1185">Reference proteome</keyword>
<dbReference type="Proteomes" id="UP000190867">
    <property type="component" value="Unassembled WGS sequence"/>
</dbReference>
<organism evidence="1 2">
    <name type="scientific">Haemophilus paracuniculus</name>
    <dbReference type="NCBI Taxonomy" id="734"/>
    <lineage>
        <taxon>Bacteria</taxon>
        <taxon>Pseudomonadati</taxon>
        <taxon>Pseudomonadota</taxon>
        <taxon>Gammaproteobacteria</taxon>
        <taxon>Pasteurellales</taxon>
        <taxon>Pasteurellaceae</taxon>
        <taxon>Haemophilus</taxon>
    </lineage>
</organism>
<proteinExistence type="predicted"/>
<sequence length="218" mass="25129">MTTNTYAKFAPFAPTVFVAKCPEPHTKGEIITLTSKYGNETEVKIHNLVKQEGDHYFYSFTRCDGMDSQSFAQQKAERYQGYADNATKRSQNWLNAANEGRDFLSLGEPIKIGHHSEKRHRALIERNAKRMDNAFAEMDKAASYDSRIAYWEKMAEKIDLSMPESLPFFTFKLAQAKEKHQELKDHPEKRAHGYALTYAKKEVNELTKKVKLAELLWA</sequence>
<dbReference type="InterPro" id="IPR021944">
    <property type="entry name" value="DUF3560"/>
</dbReference>
<accession>A0A1T0AWM2</accession>
<reference evidence="1 2" key="1">
    <citation type="submission" date="2017-02" db="EMBL/GenBank/DDBJ databases">
        <title>Draft genome sequence of Haemophilus paracuniculus CCUG 43573 type strain.</title>
        <authorList>
            <person name="Engstrom-Jakobsson H."/>
            <person name="Salva-Serra F."/>
            <person name="Thorell K."/>
            <person name="Gonzales-Siles L."/>
            <person name="Karlsson R."/>
            <person name="Boulund F."/>
            <person name="Engstrand L."/>
            <person name="Kristiansson E."/>
            <person name="Moore E."/>
        </authorList>
    </citation>
    <scope>NUCLEOTIDE SEQUENCE [LARGE SCALE GENOMIC DNA]</scope>
    <source>
        <strain evidence="1 2">CCUG 43573</strain>
    </source>
</reference>
<protein>
    <recommendedName>
        <fullName evidence="3">DUF3560 domain-containing protein</fullName>
    </recommendedName>
</protein>
<dbReference type="RefSeq" id="WP_078235830.1">
    <property type="nucleotide sequence ID" value="NZ_MUYA01000001.1"/>
</dbReference>
<dbReference type="Pfam" id="PF12083">
    <property type="entry name" value="DUF3560"/>
    <property type="match status" value="1"/>
</dbReference>
<dbReference type="AlphaFoldDB" id="A0A1T0AWM2"/>
<gene>
    <name evidence="1" type="ORF">B0187_00775</name>
</gene>
<evidence type="ECO:0000313" key="2">
    <source>
        <dbReference type="Proteomes" id="UP000190867"/>
    </source>
</evidence>
<name>A0A1T0AWM2_9PAST</name>
<evidence type="ECO:0000313" key="1">
    <source>
        <dbReference type="EMBL" id="OOS00858.1"/>
    </source>
</evidence>
<dbReference type="EMBL" id="MUYA01000001">
    <property type="protein sequence ID" value="OOS00858.1"/>
    <property type="molecule type" value="Genomic_DNA"/>
</dbReference>
<evidence type="ECO:0008006" key="3">
    <source>
        <dbReference type="Google" id="ProtNLM"/>
    </source>
</evidence>